<protein>
    <submittedName>
        <fullName evidence="1">Uncharacterized protein</fullName>
    </submittedName>
</protein>
<name>A0ABY2B9K5_9ACTN</name>
<dbReference type="Proteomes" id="UP000295818">
    <property type="component" value="Unassembled WGS sequence"/>
</dbReference>
<dbReference type="EMBL" id="SLWM01000026">
    <property type="protein sequence ID" value="TCO12301.1"/>
    <property type="molecule type" value="Genomic_DNA"/>
</dbReference>
<evidence type="ECO:0000313" key="2">
    <source>
        <dbReference type="Proteomes" id="UP000295818"/>
    </source>
</evidence>
<reference evidence="1 2" key="1">
    <citation type="journal article" date="2015" name="Stand. Genomic Sci.">
        <title>Genomic Encyclopedia of Bacterial and Archaeal Type Strains, Phase III: the genomes of soil and plant-associated and newly described type strains.</title>
        <authorList>
            <person name="Whitman W.B."/>
            <person name="Woyke T."/>
            <person name="Klenk H.P."/>
            <person name="Zhou Y."/>
            <person name="Lilburn T.G."/>
            <person name="Beck B.J."/>
            <person name="De Vos P."/>
            <person name="Vandamme P."/>
            <person name="Eisen J.A."/>
            <person name="Garrity G."/>
            <person name="Hugenholtz P."/>
            <person name="Kyrpides N.C."/>
        </authorList>
    </citation>
    <scope>NUCLEOTIDE SEQUENCE [LARGE SCALE GENOMIC DNA]</scope>
    <source>
        <strain evidence="1 2">VKM Ac-2538</strain>
    </source>
</reference>
<organism evidence="1 2">
    <name type="scientific">Kribbella orskensis</name>
    <dbReference type="NCBI Taxonomy" id="2512216"/>
    <lineage>
        <taxon>Bacteria</taxon>
        <taxon>Bacillati</taxon>
        <taxon>Actinomycetota</taxon>
        <taxon>Actinomycetes</taxon>
        <taxon>Propionibacteriales</taxon>
        <taxon>Kribbellaceae</taxon>
        <taxon>Kribbella</taxon>
    </lineage>
</organism>
<keyword evidence="2" id="KW-1185">Reference proteome</keyword>
<accession>A0ABY2B9K5</accession>
<comment type="caution">
    <text evidence="1">The sequence shown here is derived from an EMBL/GenBank/DDBJ whole genome shotgun (WGS) entry which is preliminary data.</text>
</comment>
<gene>
    <name evidence="1" type="ORF">EV644_12644</name>
</gene>
<sequence>MTTTVAGDKPSPVRVAEKPTLVALWRTAIGQLAGTR</sequence>
<proteinExistence type="predicted"/>
<evidence type="ECO:0000313" key="1">
    <source>
        <dbReference type="EMBL" id="TCO12301.1"/>
    </source>
</evidence>